<feature type="binding site" evidence="12">
    <location>
        <position position="422"/>
    </location>
    <ligand>
        <name>substrate</name>
    </ligand>
</feature>
<evidence type="ECO:0000256" key="7">
    <source>
        <dbReference type="ARBA" id="ARBA00022777"/>
    </source>
</evidence>
<dbReference type="GO" id="GO:0005524">
    <property type="term" value="F:ATP binding"/>
    <property type="evidence" value="ECO:0007669"/>
    <property type="project" value="UniProtKB-KW"/>
</dbReference>
<feature type="binding site" evidence="12">
    <location>
        <begin position="267"/>
        <end position="268"/>
    </location>
    <ligand>
        <name>ATP</name>
        <dbReference type="ChEBI" id="CHEBI:30616"/>
    </ligand>
</feature>
<evidence type="ECO:0000256" key="4">
    <source>
        <dbReference type="ARBA" id="ARBA00022679"/>
    </source>
</evidence>
<dbReference type="InterPro" id="IPR022953">
    <property type="entry name" value="ATP_PFK"/>
</dbReference>
<dbReference type="AlphaFoldDB" id="A0A9D4UJG1"/>
<comment type="pathway">
    <text evidence="12">Carbohydrate degradation; glycolysis; D-glyceraldehyde 3-phosphate and glycerone phosphate from D-glucose: step 3/4.</text>
</comment>
<dbReference type="GO" id="GO:0005737">
    <property type="term" value="C:cytoplasm"/>
    <property type="evidence" value="ECO:0007669"/>
    <property type="project" value="UniProtKB-SubCell"/>
</dbReference>
<dbReference type="Pfam" id="PF00365">
    <property type="entry name" value="PFK"/>
    <property type="match status" value="1"/>
</dbReference>
<dbReference type="Proteomes" id="UP000886520">
    <property type="component" value="Chromosome 15"/>
</dbReference>
<dbReference type="InterPro" id="IPR000023">
    <property type="entry name" value="Phosphofructokinase_dom"/>
</dbReference>
<evidence type="ECO:0000256" key="9">
    <source>
        <dbReference type="ARBA" id="ARBA00022842"/>
    </source>
</evidence>
<evidence type="ECO:0000256" key="11">
    <source>
        <dbReference type="ARBA" id="ARBA00048070"/>
    </source>
</evidence>
<protein>
    <recommendedName>
        <fullName evidence="12">ATP-dependent 6-phosphofructokinase</fullName>
        <shortName evidence="12">ATP-PFK</shortName>
        <shortName evidence="12">Phosphofructokinase</shortName>
        <ecNumber evidence="12">2.7.1.11</ecNumber>
    </recommendedName>
    <alternativeName>
        <fullName evidence="12">Phosphohexokinase</fullName>
    </alternativeName>
</protein>
<keyword evidence="4 12" id="KW-0808">Transferase</keyword>
<feature type="binding site" evidence="12">
    <location>
        <position position="293"/>
    </location>
    <ligand>
        <name>Mg(2+)</name>
        <dbReference type="ChEBI" id="CHEBI:18420"/>
        <note>catalytic</note>
    </ligand>
</feature>
<name>A0A9D4UJG1_ADICA</name>
<sequence length="568" mass="62814">MEFSSAACSTRTRFCSPKTKSEGLLRHDCGACPIVTPWQLSYALRNRSYHNLQVCPSPLETWLHRSQPAPSRADLGNAENSHSEFENSHLGSKLTTLNQNYSNRHIDEPQVVPLPSQQQILSTPHLSDYIDPLPDSVNPLLHSRYFHPTEGFWLSDSDMVAQNIAVDILDPSSHTQTFFHRAGPRYHVKFTSDEVRAAIVTCGGICPGLNSVIREIVDALWYQYGVKQIYGIEGGYRGFYSSEPIPLDPRKVDHWHNYGGTKLGTSRGGFYLKKIVDAIESQGFNQVYIIGGDGTMKGAVAIFEEVRKRKLKVCVVGLPKTVDNDVGIIDRSFGFQTAVEKAREAVSAAHVEAESTPNGLGLVKLMGRNAGHIAVHATLGSRDVDCCLIPEVAFFMEGQGGLLDFVQQRLAENGHCVLVVAEGAGQELIKKSSSSSEKDMSGNPTFDDIGLWLGKTLKDWWKSKHPNELFALKYIDPTYMIRAVPSNATDTAYCTLLSHSALHGAMAGYTGFVAGPINGRFCYIPLDLVANSKHLVDVDNLTWAWVKSVNNQPDFIRKEQSEQEECVQ</sequence>
<evidence type="ECO:0000256" key="2">
    <source>
        <dbReference type="ARBA" id="ARBA00002659"/>
    </source>
</evidence>
<keyword evidence="5 12" id="KW-0479">Metal-binding</keyword>
<feature type="domain" description="Phosphofructokinase" evidence="14">
    <location>
        <begin position="196"/>
        <end position="502"/>
    </location>
</feature>
<keyword evidence="12" id="KW-0963">Cytoplasm</keyword>
<keyword evidence="10 12" id="KW-0324">Glycolysis</keyword>
<feature type="active site" description="Proton acceptor" evidence="12">
    <location>
        <position position="323"/>
    </location>
</feature>
<comment type="catalytic activity">
    <reaction evidence="11 12">
        <text>beta-D-fructose 6-phosphate + ATP = beta-D-fructose 1,6-bisphosphate + ADP + H(+)</text>
        <dbReference type="Rhea" id="RHEA:16109"/>
        <dbReference type="ChEBI" id="CHEBI:15378"/>
        <dbReference type="ChEBI" id="CHEBI:30616"/>
        <dbReference type="ChEBI" id="CHEBI:32966"/>
        <dbReference type="ChEBI" id="CHEBI:57634"/>
        <dbReference type="ChEBI" id="CHEBI:456216"/>
        <dbReference type="EC" id="2.7.1.11"/>
    </reaction>
</comment>
<comment type="function">
    <text evidence="2 12">Catalyzes the phosphorylation of D-fructose 6-phosphate to fructose 1,6-bisphosphate by ATP, the first committing step of glycolysis.</text>
</comment>
<comment type="activity regulation">
    <text evidence="12">Allosterically activated by AMP.</text>
</comment>
<evidence type="ECO:0000256" key="5">
    <source>
        <dbReference type="ARBA" id="ARBA00022723"/>
    </source>
</evidence>
<organism evidence="15 16">
    <name type="scientific">Adiantum capillus-veneris</name>
    <name type="common">Maidenhair fern</name>
    <dbReference type="NCBI Taxonomy" id="13818"/>
    <lineage>
        <taxon>Eukaryota</taxon>
        <taxon>Viridiplantae</taxon>
        <taxon>Streptophyta</taxon>
        <taxon>Embryophyta</taxon>
        <taxon>Tracheophyta</taxon>
        <taxon>Polypodiopsida</taxon>
        <taxon>Polypodiidae</taxon>
        <taxon>Polypodiales</taxon>
        <taxon>Pteridineae</taxon>
        <taxon>Pteridaceae</taxon>
        <taxon>Vittarioideae</taxon>
        <taxon>Adiantum</taxon>
    </lineage>
</organism>
<evidence type="ECO:0000256" key="1">
    <source>
        <dbReference type="ARBA" id="ARBA00001946"/>
    </source>
</evidence>
<comment type="similarity">
    <text evidence="12">Belongs to the phosphofructokinase type A (PFKA) family. PPi-dependent PFK group II subfamily. Atypical ATP-dependent clade 'X' sub-subfamily.</text>
</comment>
<evidence type="ECO:0000256" key="13">
    <source>
        <dbReference type="SAM" id="MobiDB-lite"/>
    </source>
</evidence>
<evidence type="ECO:0000256" key="6">
    <source>
        <dbReference type="ARBA" id="ARBA00022741"/>
    </source>
</evidence>
<feature type="region of interest" description="Disordered" evidence="13">
    <location>
        <begin position="67"/>
        <end position="89"/>
    </location>
</feature>
<evidence type="ECO:0000256" key="8">
    <source>
        <dbReference type="ARBA" id="ARBA00022840"/>
    </source>
</evidence>
<evidence type="ECO:0000256" key="10">
    <source>
        <dbReference type="ARBA" id="ARBA00023152"/>
    </source>
</evidence>
<dbReference type="InterPro" id="IPR012004">
    <property type="entry name" value="PyroP-dep_PFK_TP0108"/>
</dbReference>
<keyword evidence="9 12" id="KW-0460">Magnesium</keyword>
<proteinExistence type="inferred from homology"/>
<dbReference type="SUPFAM" id="SSF53784">
    <property type="entry name" value="Phosphofructokinase"/>
    <property type="match status" value="1"/>
</dbReference>
<dbReference type="GO" id="GO:0006002">
    <property type="term" value="P:fructose 6-phosphate metabolic process"/>
    <property type="evidence" value="ECO:0007669"/>
    <property type="project" value="InterPro"/>
</dbReference>
<dbReference type="GO" id="GO:0046872">
    <property type="term" value="F:metal ion binding"/>
    <property type="evidence" value="ECO:0007669"/>
    <property type="project" value="UniProtKB-KW"/>
</dbReference>
<comment type="subcellular location">
    <subcellularLocation>
        <location evidence="12">Cytoplasm</location>
    </subcellularLocation>
</comment>
<evidence type="ECO:0000259" key="14">
    <source>
        <dbReference type="Pfam" id="PF00365"/>
    </source>
</evidence>
<keyword evidence="7 12" id="KW-0418">Kinase</keyword>
<feature type="binding site" evidence="12">
    <location>
        <begin position="479"/>
        <end position="482"/>
    </location>
    <ligand>
        <name>substrate</name>
    </ligand>
</feature>
<feature type="binding site" evidence="12">
    <location>
        <begin position="366"/>
        <end position="368"/>
    </location>
    <ligand>
        <name>substrate</name>
    </ligand>
</feature>
<gene>
    <name evidence="12" type="primary">PFK</name>
    <name evidence="15" type="ORF">GOP47_0015307</name>
</gene>
<comment type="cofactor">
    <cofactor evidence="1 12">
        <name>Mg(2+)</name>
        <dbReference type="ChEBI" id="CHEBI:18420"/>
    </cofactor>
</comment>
<reference evidence="15" key="1">
    <citation type="submission" date="2021-01" db="EMBL/GenBank/DDBJ databases">
        <title>Adiantum capillus-veneris genome.</title>
        <authorList>
            <person name="Fang Y."/>
            <person name="Liao Q."/>
        </authorList>
    </citation>
    <scope>NUCLEOTIDE SEQUENCE</scope>
    <source>
        <strain evidence="15">H3</strain>
        <tissue evidence="15">Leaf</tissue>
    </source>
</reference>
<dbReference type="EC" id="2.7.1.11" evidence="12"/>
<keyword evidence="16" id="KW-1185">Reference proteome</keyword>
<evidence type="ECO:0000256" key="3">
    <source>
        <dbReference type="ARBA" id="ARBA00022533"/>
    </source>
</evidence>
<dbReference type="OrthoDB" id="537915at2759"/>
<dbReference type="FunFam" id="3.40.50.450:FF:000002">
    <property type="entry name" value="ATP-dependent 6-phosphofructokinase"/>
    <property type="match status" value="1"/>
</dbReference>
<evidence type="ECO:0000313" key="15">
    <source>
        <dbReference type="EMBL" id="KAI5069006.1"/>
    </source>
</evidence>
<keyword evidence="6 12" id="KW-0547">Nucleotide-binding</keyword>
<dbReference type="NCBIfam" id="NF005301">
    <property type="entry name" value="PRK06830.1"/>
    <property type="match status" value="1"/>
</dbReference>
<dbReference type="PRINTS" id="PR00476">
    <property type="entry name" value="PHFRCTKINASE"/>
</dbReference>
<accession>A0A9D4UJG1</accession>
<feature type="binding site" evidence="12">
    <location>
        <begin position="292"/>
        <end position="295"/>
    </location>
    <ligand>
        <name>ATP</name>
        <dbReference type="ChEBI" id="CHEBI:30616"/>
    </ligand>
</feature>
<dbReference type="Gene3D" id="3.40.50.450">
    <property type="match status" value="1"/>
</dbReference>
<feature type="binding site" evidence="12">
    <location>
        <position position="204"/>
    </location>
    <ligand>
        <name>ATP</name>
        <dbReference type="ChEBI" id="CHEBI:30616"/>
    </ligand>
</feature>
<evidence type="ECO:0000256" key="12">
    <source>
        <dbReference type="HAMAP-Rule" id="MF_03186"/>
    </source>
</evidence>
<evidence type="ECO:0000313" key="16">
    <source>
        <dbReference type="Proteomes" id="UP000886520"/>
    </source>
</evidence>
<feature type="binding site" evidence="12">
    <location>
        <begin position="321"/>
        <end position="323"/>
    </location>
    <ligand>
        <name>substrate</name>
    </ligand>
</feature>
<dbReference type="InterPro" id="IPR035966">
    <property type="entry name" value="PKF_sf"/>
</dbReference>
<keyword evidence="8 12" id="KW-0067">ATP-binding</keyword>
<comment type="subunit">
    <text evidence="12">Homotetramer.</text>
</comment>
<dbReference type="PANTHER" id="PTHR45770">
    <property type="entry name" value="ATP-DEPENDENT 6-PHOSPHOFRUCTOKINASE 1"/>
    <property type="match status" value="1"/>
</dbReference>
<dbReference type="GO" id="GO:0003872">
    <property type="term" value="F:6-phosphofructokinase activity"/>
    <property type="evidence" value="ECO:0007669"/>
    <property type="project" value="UniProtKB-UniRule"/>
</dbReference>
<comment type="caution">
    <text evidence="15">The sequence shown here is derived from an EMBL/GenBank/DDBJ whole genome shotgun (WGS) entry which is preliminary data.</text>
</comment>
<keyword evidence="3 12" id="KW-0021">Allosteric enzyme</keyword>
<dbReference type="HAMAP" id="MF_01981">
    <property type="entry name" value="Phosphofructokinase_II_X"/>
    <property type="match status" value="1"/>
</dbReference>
<dbReference type="InterPro" id="IPR050929">
    <property type="entry name" value="PFKA"/>
</dbReference>
<feature type="site" description="Important for substrate specificity; cannot use PPi as phosphoryl donor" evidence="12">
    <location>
        <position position="294"/>
    </location>
</feature>
<dbReference type="EMBL" id="JABFUD020000015">
    <property type="protein sequence ID" value="KAI5069006.1"/>
    <property type="molecule type" value="Genomic_DNA"/>
</dbReference>